<dbReference type="PANTHER" id="PTHR48081:SF6">
    <property type="entry name" value="PEPTIDASE S9 PROLYL OLIGOPEPTIDASE CATALYTIC DOMAIN-CONTAINING PROTEIN"/>
    <property type="match status" value="1"/>
</dbReference>
<comment type="caution">
    <text evidence="5">The sequence shown here is derived from an EMBL/GenBank/DDBJ whole genome shotgun (WGS) entry which is preliminary data.</text>
</comment>
<name>A0A242A3V9_9ENTE</name>
<keyword evidence="3" id="KW-0812">Transmembrane</keyword>
<keyword evidence="6" id="KW-1185">Reference proteome</keyword>
<feature type="transmembrane region" description="Helical" evidence="3">
    <location>
        <begin position="7"/>
        <end position="26"/>
    </location>
</feature>
<dbReference type="InterPro" id="IPR050300">
    <property type="entry name" value="GDXG_lipolytic_enzyme"/>
</dbReference>
<dbReference type="SUPFAM" id="SSF53474">
    <property type="entry name" value="alpha/beta-Hydrolases"/>
    <property type="match status" value="1"/>
</dbReference>
<evidence type="ECO:0000259" key="4">
    <source>
        <dbReference type="Pfam" id="PF20434"/>
    </source>
</evidence>
<sequence length="356" mass="39655">MKKLVRVMLWFAGGIVLIVASIFLAFQLSPRPGAFLIGQMFNQEVTIKDPTAYQESLKNVTVKTDLSYPSDYQKSTFDLYYPQQADAPVPVLFWVHGGGYVGGDKAGVKEFATYIADKTQVAVIALNYEAAPDLQYPGQVLQIQQAVQSLLASAENYPQFDFTHLFFGGDSAGGQIAGQYVALQTNAAYATEMHVKKDIATDNIKGFISYCGPLELKQITSISSDDAFMKFFVHTVAWSLLGRKAWQESDELQKISLIDKLTEAFPPSYLTDGNAYSFQEQESAFADQLTALSIPVTSRFYQNDAHTVTHEYQFDYSTKEANACLAETIAFINNNKLRSARDQCKNDLGRFTLWSD</sequence>
<evidence type="ECO:0000256" key="1">
    <source>
        <dbReference type="ARBA" id="ARBA00010515"/>
    </source>
</evidence>
<keyword evidence="3" id="KW-0472">Membrane</keyword>
<dbReference type="STRING" id="1834191.A5886_000654"/>
<dbReference type="InterPro" id="IPR029058">
    <property type="entry name" value="AB_hydrolase_fold"/>
</dbReference>
<dbReference type="AlphaFoldDB" id="A0A242A3V9"/>
<keyword evidence="3" id="KW-1133">Transmembrane helix</keyword>
<feature type="domain" description="BD-FAE-like" evidence="4">
    <location>
        <begin position="78"/>
        <end position="275"/>
    </location>
</feature>
<evidence type="ECO:0000256" key="2">
    <source>
        <dbReference type="ARBA" id="ARBA00022801"/>
    </source>
</evidence>
<dbReference type="InterPro" id="IPR002168">
    <property type="entry name" value="Lipase_GDXG_HIS_AS"/>
</dbReference>
<dbReference type="InterPro" id="IPR049492">
    <property type="entry name" value="BD-FAE-like_dom"/>
</dbReference>
<proteinExistence type="inferred from homology"/>
<evidence type="ECO:0000313" key="5">
    <source>
        <dbReference type="EMBL" id="OTN75580.1"/>
    </source>
</evidence>
<keyword evidence="2" id="KW-0378">Hydrolase</keyword>
<comment type="similarity">
    <text evidence="1">Belongs to the 'GDXG' lipolytic enzyme family.</text>
</comment>
<protein>
    <recommendedName>
        <fullName evidence="4">BD-FAE-like domain-containing protein</fullName>
    </recommendedName>
</protein>
<dbReference type="Proteomes" id="UP000195043">
    <property type="component" value="Unassembled WGS sequence"/>
</dbReference>
<reference evidence="5 6" key="1">
    <citation type="submission" date="2017-05" db="EMBL/GenBank/DDBJ databases">
        <title>The Genome Sequence of Enterococcus sp. 8G7_MSG3316.</title>
        <authorList>
            <consortium name="The Broad Institute Genomics Platform"/>
            <consortium name="The Broad Institute Genomic Center for Infectious Diseases"/>
            <person name="Earl A."/>
            <person name="Manson A."/>
            <person name="Schwartman J."/>
            <person name="Gilmore M."/>
            <person name="Abouelleil A."/>
            <person name="Cao P."/>
            <person name="Chapman S."/>
            <person name="Cusick C."/>
            <person name="Shea T."/>
            <person name="Young S."/>
            <person name="Neafsey D."/>
            <person name="Nusbaum C."/>
            <person name="Birren B."/>
        </authorList>
    </citation>
    <scope>NUCLEOTIDE SEQUENCE [LARGE SCALE GENOMIC DNA]</scope>
    <source>
        <strain evidence="5 6">8G7_MSG3316</strain>
    </source>
</reference>
<dbReference type="PANTHER" id="PTHR48081">
    <property type="entry name" value="AB HYDROLASE SUPERFAMILY PROTEIN C4A8.06C"/>
    <property type="match status" value="1"/>
</dbReference>
<dbReference type="Gene3D" id="3.40.50.1820">
    <property type="entry name" value="alpha/beta hydrolase"/>
    <property type="match status" value="1"/>
</dbReference>
<dbReference type="Pfam" id="PF20434">
    <property type="entry name" value="BD-FAE"/>
    <property type="match status" value="1"/>
</dbReference>
<accession>A0A242A3V9</accession>
<dbReference type="GO" id="GO:0016787">
    <property type="term" value="F:hydrolase activity"/>
    <property type="evidence" value="ECO:0007669"/>
    <property type="project" value="UniProtKB-KW"/>
</dbReference>
<dbReference type="EMBL" id="NGKU01000001">
    <property type="protein sequence ID" value="OTN75580.1"/>
    <property type="molecule type" value="Genomic_DNA"/>
</dbReference>
<dbReference type="PROSITE" id="PS01173">
    <property type="entry name" value="LIPASE_GDXG_HIS"/>
    <property type="match status" value="1"/>
</dbReference>
<evidence type="ECO:0000256" key="3">
    <source>
        <dbReference type="SAM" id="Phobius"/>
    </source>
</evidence>
<gene>
    <name evidence="5" type="ORF">A5886_000654</name>
</gene>
<organism evidence="5 6">
    <name type="scientific">Candidatus Enterococcus testudinis</name>
    <dbReference type="NCBI Taxonomy" id="1834191"/>
    <lineage>
        <taxon>Bacteria</taxon>
        <taxon>Bacillati</taxon>
        <taxon>Bacillota</taxon>
        <taxon>Bacilli</taxon>
        <taxon>Lactobacillales</taxon>
        <taxon>Enterococcaceae</taxon>
        <taxon>Enterococcus</taxon>
    </lineage>
</organism>
<evidence type="ECO:0000313" key="6">
    <source>
        <dbReference type="Proteomes" id="UP000195043"/>
    </source>
</evidence>